<dbReference type="GO" id="GO:0005886">
    <property type="term" value="C:plasma membrane"/>
    <property type="evidence" value="ECO:0007669"/>
    <property type="project" value="UniProtKB-SubCell"/>
</dbReference>
<evidence type="ECO:0000256" key="3">
    <source>
        <dbReference type="ARBA" id="ARBA00022475"/>
    </source>
</evidence>
<dbReference type="SUPFAM" id="SSF161098">
    <property type="entry name" value="MetI-like"/>
    <property type="match status" value="1"/>
</dbReference>
<evidence type="ECO:0000256" key="6">
    <source>
        <dbReference type="ARBA" id="ARBA00023136"/>
    </source>
</evidence>
<evidence type="ECO:0000256" key="5">
    <source>
        <dbReference type="ARBA" id="ARBA00022989"/>
    </source>
</evidence>
<feature type="transmembrane region" description="Helical" evidence="7">
    <location>
        <begin position="167"/>
        <end position="188"/>
    </location>
</feature>
<reference evidence="10" key="1">
    <citation type="submission" date="2011-07" db="EMBL/GenBank/DDBJ databases">
        <title>Complete genome sequence of Acetobacterium woodii.</title>
        <authorList>
            <person name="Poehlein A."/>
            <person name="Schmidt S."/>
            <person name="Kaster A.-K."/>
            <person name="Goenrich M."/>
            <person name="Vollmers J."/>
            <person name="Thuermer A."/>
            <person name="Gottschalk G."/>
            <person name="Thauer R.K."/>
            <person name="Daniel R."/>
            <person name="Mueller V."/>
        </authorList>
    </citation>
    <scope>NUCLEOTIDE SEQUENCE [LARGE SCALE GENOMIC DNA]</scope>
    <source>
        <strain evidence="10">ATCC 29683 / DSM 1030 / JCM 2381 / KCTC 1655 / WB1</strain>
    </source>
</reference>
<dbReference type="InterPro" id="IPR000515">
    <property type="entry name" value="MetI-like"/>
</dbReference>
<dbReference type="Gene3D" id="1.10.3720.10">
    <property type="entry name" value="MetI-like"/>
    <property type="match status" value="1"/>
</dbReference>
<keyword evidence="2 7" id="KW-0813">Transport</keyword>
<dbReference type="CDD" id="cd06261">
    <property type="entry name" value="TM_PBP2"/>
    <property type="match status" value="1"/>
</dbReference>
<sequence>MKIKAIFQKTYTKYIWIAILLLIWEMIATFSNVSPLVFPSLEQIAGALIDSIVTGEILWQMLFSLSLILVGLVIGMVLAFLMSSLALLSPVFESFVDTCVSIFHPLPGIALLPLIILWIGTGSKAILFIIVHSVLWPMILNMKAGFKSIPAVYKKIGQNYQFSKLEIIFKIYVPASLPYFIAGLKIGWARAWRATISAEMIFGASGGIGGIGWYIFNKRVFMDTAGIFAGLFMIIFVGILVEDFFFNKIEANTINKWGMS</sequence>
<keyword evidence="5 7" id="KW-1133">Transmembrane helix</keyword>
<dbReference type="PANTHER" id="PTHR30151:SF16">
    <property type="entry name" value="ABC TRANSPORTER PERMEASE PROTEIN"/>
    <property type="match status" value="1"/>
</dbReference>
<comment type="subcellular location">
    <subcellularLocation>
        <location evidence="1 7">Cell membrane</location>
        <topology evidence="1 7">Multi-pass membrane protein</topology>
    </subcellularLocation>
</comment>
<dbReference type="OrthoDB" id="9796361at2"/>
<dbReference type="Pfam" id="PF00528">
    <property type="entry name" value="BPD_transp_1"/>
    <property type="match status" value="1"/>
</dbReference>
<dbReference type="eggNOG" id="COG0600">
    <property type="taxonomic scope" value="Bacteria"/>
</dbReference>
<evidence type="ECO:0000313" key="10">
    <source>
        <dbReference type="Proteomes" id="UP000007177"/>
    </source>
</evidence>
<feature type="transmembrane region" description="Helical" evidence="7">
    <location>
        <begin position="125"/>
        <end position="146"/>
    </location>
</feature>
<evidence type="ECO:0000256" key="1">
    <source>
        <dbReference type="ARBA" id="ARBA00004651"/>
    </source>
</evidence>
<feature type="transmembrane region" description="Helical" evidence="7">
    <location>
        <begin position="228"/>
        <end position="246"/>
    </location>
</feature>
<dbReference type="PANTHER" id="PTHR30151">
    <property type="entry name" value="ALKANE SULFONATE ABC TRANSPORTER-RELATED, MEMBRANE SUBUNIT"/>
    <property type="match status" value="1"/>
</dbReference>
<keyword evidence="3" id="KW-1003">Cell membrane</keyword>
<evidence type="ECO:0000259" key="8">
    <source>
        <dbReference type="PROSITE" id="PS50928"/>
    </source>
</evidence>
<protein>
    <submittedName>
        <fullName evidence="9">Nitrate/sulfonate/bicarbonate ABC transport system permease protein SsuC1</fullName>
    </submittedName>
</protein>
<dbReference type="Proteomes" id="UP000007177">
    <property type="component" value="Chromosome"/>
</dbReference>
<keyword evidence="4 7" id="KW-0812">Transmembrane</keyword>
<name>H6LC63_ACEWD</name>
<feature type="transmembrane region" description="Helical" evidence="7">
    <location>
        <begin position="14"/>
        <end position="37"/>
    </location>
</feature>
<evidence type="ECO:0000313" key="9">
    <source>
        <dbReference type="EMBL" id="AFA49011.1"/>
    </source>
</evidence>
<dbReference type="HOGENOM" id="CLU_046113_1_4_9"/>
<dbReference type="GO" id="GO:0055085">
    <property type="term" value="P:transmembrane transport"/>
    <property type="evidence" value="ECO:0007669"/>
    <property type="project" value="InterPro"/>
</dbReference>
<dbReference type="RefSeq" id="WP_014356611.1">
    <property type="nucleotide sequence ID" value="NC_016894.1"/>
</dbReference>
<feature type="transmembrane region" description="Helical" evidence="7">
    <location>
        <begin position="194"/>
        <end position="216"/>
    </location>
</feature>
<feature type="domain" description="ABC transmembrane type-1" evidence="8">
    <location>
        <begin position="57"/>
        <end position="246"/>
    </location>
</feature>
<dbReference type="KEGG" id="awo:Awo_c22370"/>
<dbReference type="STRING" id="931626.Awo_c22370"/>
<keyword evidence="10" id="KW-1185">Reference proteome</keyword>
<dbReference type="EMBL" id="CP002987">
    <property type="protein sequence ID" value="AFA49011.1"/>
    <property type="molecule type" value="Genomic_DNA"/>
</dbReference>
<dbReference type="AlphaFoldDB" id="H6LC63"/>
<evidence type="ECO:0000256" key="7">
    <source>
        <dbReference type="RuleBase" id="RU363032"/>
    </source>
</evidence>
<organism evidence="9 10">
    <name type="scientific">Acetobacterium woodii (strain ATCC 29683 / DSM 1030 / JCM 2381 / KCTC 1655 / WB1)</name>
    <dbReference type="NCBI Taxonomy" id="931626"/>
    <lineage>
        <taxon>Bacteria</taxon>
        <taxon>Bacillati</taxon>
        <taxon>Bacillota</taxon>
        <taxon>Clostridia</taxon>
        <taxon>Eubacteriales</taxon>
        <taxon>Eubacteriaceae</taxon>
        <taxon>Acetobacterium</taxon>
    </lineage>
</organism>
<evidence type="ECO:0000256" key="4">
    <source>
        <dbReference type="ARBA" id="ARBA00022692"/>
    </source>
</evidence>
<dbReference type="PROSITE" id="PS50928">
    <property type="entry name" value="ABC_TM1"/>
    <property type="match status" value="1"/>
</dbReference>
<gene>
    <name evidence="9" type="primary">ssuC1</name>
    <name evidence="9" type="ordered locus">Awo_c22370</name>
</gene>
<comment type="similarity">
    <text evidence="7">Belongs to the binding-protein-dependent transport system permease family.</text>
</comment>
<reference evidence="9 10" key="2">
    <citation type="journal article" date="2012" name="PLoS ONE">
        <title>An ancient pathway combining carbon dioxide fixation with the generation and utilization of a sodium ion gradient for ATP synthesis.</title>
        <authorList>
            <person name="Poehlein A."/>
            <person name="Schmidt S."/>
            <person name="Kaster A.K."/>
            <person name="Goenrich M."/>
            <person name="Vollmers J."/>
            <person name="Thurmer A."/>
            <person name="Bertsch J."/>
            <person name="Schuchmann K."/>
            <person name="Voigt B."/>
            <person name="Hecker M."/>
            <person name="Daniel R."/>
            <person name="Thauer R.K."/>
            <person name="Gottschalk G."/>
            <person name="Muller V."/>
        </authorList>
    </citation>
    <scope>NUCLEOTIDE SEQUENCE [LARGE SCALE GENOMIC DNA]</scope>
    <source>
        <strain evidence="10">ATCC 29683 / DSM 1030 / JCM 2381 / KCTC 1655 / WB1</strain>
    </source>
</reference>
<proteinExistence type="inferred from homology"/>
<evidence type="ECO:0000256" key="2">
    <source>
        <dbReference type="ARBA" id="ARBA00022448"/>
    </source>
</evidence>
<accession>H6LC63</accession>
<feature type="transmembrane region" description="Helical" evidence="7">
    <location>
        <begin position="57"/>
        <end position="88"/>
    </location>
</feature>
<dbReference type="InterPro" id="IPR035906">
    <property type="entry name" value="MetI-like_sf"/>
</dbReference>
<keyword evidence="6 7" id="KW-0472">Membrane</keyword>
<feature type="transmembrane region" description="Helical" evidence="7">
    <location>
        <begin position="100"/>
        <end position="119"/>
    </location>
</feature>